<protein>
    <recommendedName>
        <fullName evidence="4">MFS transporter</fullName>
    </recommendedName>
</protein>
<evidence type="ECO:0008006" key="4">
    <source>
        <dbReference type="Google" id="ProtNLM"/>
    </source>
</evidence>
<sequence>MSGILAAALLGLALFTVTFAVNLQAPLYDIYAAQSGVGATAVTLAFAAYVGG</sequence>
<comment type="caution">
    <text evidence="2">The sequence shown here is derived from an EMBL/GenBank/DDBJ whole genome shotgun (WGS) entry which is preliminary data.</text>
</comment>
<organism evidence="2 3">
    <name type="scientific">Sulfitobacter porphyrae</name>
    <dbReference type="NCBI Taxonomy" id="1246864"/>
    <lineage>
        <taxon>Bacteria</taxon>
        <taxon>Pseudomonadati</taxon>
        <taxon>Pseudomonadota</taxon>
        <taxon>Alphaproteobacteria</taxon>
        <taxon>Rhodobacterales</taxon>
        <taxon>Roseobacteraceae</taxon>
        <taxon>Sulfitobacter</taxon>
    </lineage>
</organism>
<name>A0ABW2B0V4_9RHOB</name>
<keyword evidence="1" id="KW-1133">Transmembrane helix</keyword>
<keyword evidence="1" id="KW-0812">Transmembrane</keyword>
<proteinExistence type="predicted"/>
<keyword evidence="1" id="KW-0472">Membrane</keyword>
<dbReference type="EMBL" id="JBHSWG010000001">
    <property type="protein sequence ID" value="MFC6759300.1"/>
    <property type="molecule type" value="Genomic_DNA"/>
</dbReference>
<accession>A0ABW2B0V4</accession>
<keyword evidence="3" id="KW-1185">Reference proteome</keyword>
<dbReference type="Proteomes" id="UP001596353">
    <property type="component" value="Unassembled WGS sequence"/>
</dbReference>
<evidence type="ECO:0000256" key="1">
    <source>
        <dbReference type="SAM" id="Phobius"/>
    </source>
</evidence>
<feature type="transmembrane region" description="Helical" evidence="1">
    <location>
        <begin position="30"/>
        <end position="50"/>
    </location>
</feature>
<evidence type="ECO:0000313" key="2">
    <source>
        <dbReference type="EMBL" id="MFC6759300.1"/>
    </source>
</evidence>
<gene>
    <name evidence="2" type="ORF">ACFQFQ_07045</name>
</gene>
<evidence type="ECO:0000313" key="3">
    <source>
        <dbReference type="Proteomes" id="UP001596353"/>
    </source>
</evidence>
<reference evidence="3" key="1">
    <citation type="journal article" date="2019" name="Int. J. Syst. Evol. Microbiol.">
        <title>The Global Catalogue of Microorganisms (GCM) 10K type strain sequencing project: providing services to taxonomists for standard genome sequencing and annotation.</title>
        <authorList>
            <consortium name="The Broad Institute Genomics Platform"/>
            <consortium name="The Broad Institute Genome Sequencing Center for Infectious Disease"/>
            <person name="Wu L."/>
            <person name="Ma J."/>
        </authorList>
    </citation>
    <scope>NUCLEOTIDE SEQUENCE [LARGE SCALE GENOMIC DNA]</scope>
    <source>
        <strain evidence="3">CCUG 66188</strain>
    </source>
</reference>